<gene>
    <name evidence="2" type="ORF">EA58_12610</name>
</gene>
<dbReference type="Proteomes" id="UP000027192">
    <property type="component" value="Unassembled WGS sequence"/>
</dbReference>
<sequence>MPPRRWQDGAWLIRKEKQPVTGWLKTDCSQSRQFDAAAEITDDYTPDKPATRFDIWTDSGWQTDEQAKFESEVRTINNLRRQQYAQIVDPLMNEARMQRMLGDDVGAEKNEFQAQQWYERIREEHPWPQAPEGVLPPTTA</sequence>
<proteinExistence type="predicted"/>
<comment type="caution">
    <text evidence="2">The sequence shown here is derived from an EMBL/GenBank/DDBJ whole genome shotgun (WGS) entry which is preliminary data.</text>
</comment>
<evidence type="ECO:0000313" key="3">
    <source>
        <dbReference type="Proteomes" id="UP000027192"/>
    </source>
</evidence>
<evidence type="ECO:0008006" key="4">
    <source>
        <dbReference type="Google" id="ProtNLM"/>
    </source>
</evidence>
<keyword evidence="3" id="KW-1185">Reference proteome</keyword>
<organism evidence="2 3">
    <name type="scientific">Photobacterium galatheae</name>
    <dbReference type="NCBI Taxonomy" id="1654360"/>
    <lineage>
        <taxon>Bacteria</taxon>
        <taxon>Pseudomonadati</taxon>
        <taxon>Pseudomonadota</taxon>
        <taxon>Gammaproteobacteria</taxon>
        <taxon>Vibrionales</taxon>
        <taxon>Vibrionaceae</taxon>
        <taxon>Photobacterium</taxon>
    </lineage>
</organism>
<name>A0A066RLR9_9GAMM</name>
<evidence type="ECO:0000313" key="2">
    <source>
        <dbReference type="EMBL" id="KDM91395.1"/>
    </source>
</evidence>
<accession>A0A066RLR9</accession>
<dbReference type="AlphaFoldDB" id="A0A066RLR9"/>
<dbReference type="EMBL" id="JMIB01000023">
    <property type="protein sequence ID" value="KDM91395.1"/>
    <property type="molecule type" value="Genomic_DNA"/>
</dbReference>
<protein>
    <recommendedName>
        <fullName evidence="4">Tail fiber assembly protein</fullName>
    </recommendedName>
</protein>
<dbReference type="STRING" id="1654360.EA58_12610"/>
<feature type="region of interest" description="Disordered" evidence="1">
    <location>
        <begin position="121"/>
        <end position="140"/>
    </location>
</feature>
<evidence type="ECO:0000256" key="1">
    <source>
        <dbReference type="SAM" id="MobiDB-lite"/>
    </source>
</evidence>
<reference evidence="2 3" key="1">
    <citation type="submission" date="2014-04" db="EMBL/GenBank/DDBJ databases">
        <title>Draft genome sequence of Photobacterium halotolerans S2753: a solonamide, ngercheumicin and holomycin producer.</title>
        <authorList>
            <person name="Machado H.R."/>
            <person name="Gram L."/>
        </authorList>
    </citation>
    <scope>NUCLEOTIDE SEQUENCE [LARGE SCALE GENOMIC DNA]</scope>
    <source>
        <strain evidence="2 3">S2753</strain>
    </source>
</reference>